<dbReference type="EMBL" id="BLVO01000004">
    <property type="protein sequence ID" value="GFM32094.1"/>
    <property type="molecule type" value="Genomic_DNA"/>
</dbReference>
<dbReference type="Proteomes" id="UP000503840">
    <property type="component" value="Unassembled WGS sequence"/>
</dbReference>
<comment type="caution">
    <text evidence="1">The sequence shown here is derived from an EMBL/GenBank/DDBJ whole genome shotgun (WGS) entry which is preliminary data.</text>
</comment>
<dbReference type="AlphaFoldDB" id="A0A7J0BG07"/>
<keyword evidence="2" id="KW-1185">Reference proteome</keyword>
<name>A0A7J0BG07_9BACT</name>
<sequence length="74" mass="8354">MHRPFCFQKQADTPEQLQGFSCPETIVRQENASWMHLGIIVQANHPPPAQKRILKKCSGTCWMVKAAPACCWTA</sequence>
<accession>A0A7J0BG07</accession>
<reference evidence="1 2" key="1">
    <citation type="submission" date="2020-05" db="EMBL/GenBank/DDBJ databases">
        <title>Draft genome sequence of Desulfovibrio sp. strain HN2T.</title>
        <authorList>
            <person name="Ueno A."/>
            <person name="Tamazawa S."/>
            <person name="Tamamura S."/>
            <person name="Murakami T."/>
            <person name="Kiyama T."/>
            <person name="Inomata H."/>
            <person name="Amano Y."/>
            <person name="Miyakawa K."/>
            <person name="Tamaki H."/>
            <person name="Naganuma T."/>
            <person name="Kaneko K."/>
        </authorList>
    </citation>
    <scope>NUCLEOTIDE SEQUENCE [LARGE SCALE GENOMIC DNA]</scope>
    <source>
        <strain evidence="1 2">HN2</strain>
    </source>
</reference>
<gene>
    <name evidence="1" type="ORF">DSM101010T_04590</name>
</gene>
<evidence type="ECO:0000313" key="1">
    <source>
        <dbReference type="EMBL" id="GFM32094.1"/>
    </source>
</evidence>
<evidence type="ECO:0000313" key="2">
    <source>
        <dbReference type="Proteomes" id="UP000503840"/>
    </source>
</evidence>
<protein>
    <submittedName>
        <fullName evidence="1">Uncharacterized protein</fullName>
    </submittedName>
</protein>
<organism evidence="1 2">
    <name type="scientific">Desulfovibrio subterraneus</name>
    <dbReference type="NCBI Taxonomy" id="2718620"/>
    <lineage>
        <taxon>Bacteria</taxon>
        <taxon>Pseudomonadati</taxon>
        <taxon>Thermodesulfobacteriota</taxon>
        <taxon>Desulfovibrionia</taxon>
        <taxon>Desulfovibrionales</taxon>
        <taxon>Desulfovibrionaceae</taxon>
        <taxon>Desulfovibrio</taxon>
    </lineage>
</organism>
<proteinExistence type="predicted"/>